<accession>A0AAV7SCC1</accession>
<reference evidence="1" key="1">
    <citation type="journal article" date="2022" name="bioRxiv">
        <title>Sequencing and chromosome-scale assembly of the giantPleurodeles waltlgenome.</title>
        <authorList>
            <person name="Brown T."/>
            <person name="Elewa A."/>
            <person name="Iarovenko S."/>
            <person name="Subramanian E."/>
            <person name="Araus A.J."/>
            <person name="Petzold A."/>
            <person name="Susuki M."/>
            <person name="Suzuki K.-i.T."/>
            <person name="Hayashi T."/>
            <person name="Toyoda A."/>
            <person name="Oliveira C."/>
            <person name="Osipova E."/>
            <person name="Leigh N.D."/>
            <person name="Simon A."/>
            <person name="Yun M.H."/>
        </authorList>
    </citation>
    <scope>NUCLEOTIDE SEQUENCE</scope>
    <source>
        <strain evidence="1">20211129_DDA</strain>
        <tissue evidence="1">Liver</tissue>
    </source>
</reference>
<proteinExistence type="predicted"/>
<dbReference type="EMBL" id="JANPWB010000008">
    <property type="protein sequence ID" value="KAJ1162576.1"/>
    <property type="molecule type" value="Genomic_DNA"/>
</dbReference>
<evidence type="ECO:0000313" key="2">
    <source>
        <dbReference type="Proteomes" id="UP001066276"/>
    </source>
</evidence>
<evidence type="ECO:0000313" key="1">
    <source>
        <dbReference type="EMBL" id="KAJ1162576.1"/>
    </source>
</evidence>
<comment type="caution">
    <text evidence="1">The sequence shown here is derived from an EMBL/GenBank/DDBJ whole genome shotgun (WGS) entry which is preliminary data.</text>
</comment>
<organism evidence="1 2">
    <name type="scientific">Pleurodeles waltl</name>
    <name type="common">Iberian ribbed newt</name>
    <dbReference type="NCBI Taxonomy" id="8319"/>
    <lineage>
        <taxon>Eukaryota</taxon>
        <taxon>Metazoa</taxon>
        <taxon>Chordata</taxon>
        <taxon>Craniata</taxon>
        <taxon>Vertebrata</taxon>
        <taxon>Euteleostomi</taxon>
        <taxon>Amphibia</taxon>
        <taxon>Batrachia</taxon>
        <taxon>Caudata</taxon>
        <taxon>Salamandroidea</taxon>
        <taxon>Salamandridae</taxon>
        <taxon>Pleurodelinae</taxon>
        <taxon>Pleurodeles</taxon>
    </lineage>
</organism>
<name>A0AAV7SCC1_PLEWA</name>
<keyword evidence="2" id="KW-1185">Reference proteome</keyword>
<sequence length="152" mass="16912">MPRPSCDVAASFVFPRRLSGDLRLLPQLFPCLQSPSVLVGGFPLSRFPVSLFSWDSGRLLLSGLCPQVSFRLVGPPTTLSYVSLYFSLCDSELLLRRHFRFNDSLSCTPGYEIIGPGLRLVTVAIDARLQDPTPTQAKTNWECPHPLVILMF</sequence>
<protein>
    <submittedName>
        <fullName evidence="1">Uncharacterized protein</fullName>
    </submittedName>
</protein>
<dbReference type="Proteomes" id="UP001066276">
    <property type="component" value="Chromosome 4_2"/>
</dbReference>
<dbReference type="AlphaFoldDB" id="A0AAV7SCC1"/>
<gene>
    <name evidence="1" type="ORF">NDU88_003044</name>
</gene>